<dbReference type="InterPro" id="IPR058533">
    <property type="entry name" value="Cation_efflux_TM"/>
</dbReference>
<comment type="subcellular location">
    <subcellularLocation>
        <location evidence="1">Membrane</location>
        <topology evidence="1">Multi-pass membrane protein</topology>
    </subcellularLocation>
</comment>
<dbReference type="HOGENOM" id="CLU_899302_0_0_11"/>
<dbReference type="Pfam" id="PF01545">
    <property type="entry name" value="Cation_efflux"/>
    <property type="match status" value="1"/>
</dbReference>
<keyword evidence="4 7" id="KW-1133">Transmembrane helix</keyword>
<dbReference type="InterPro" id="IPR050291">
    <property type="entry name" value="CDF_Transporter"/>
</dbReference>
<evidence type="ECO:0000256" key="6">
    <source>
        <dbReference type="SAM" id="MobiDB-lite"/>
    </source>
</evidence>
<gene>
    <name evidence="9" type="ORF">D641_0113340</name>
</gene>
<dbReference type="AlphaFoldDB" id="A0A022KVM4"/>
<feature type="compositionally biased region" description="Polar residues" evidence="6">
    <location>
        <begin position="7"/>
        <end position="24"/>
    </location>
</feature>
<dbReference type="EMBL" id="AORC01000019">
    <property type="protein sequence ID" value="EYT48037.1"/>
    <property type="molecule type" value="Genomic_DNA"/>
</dbReference>
<evidence type="ECO:0000256" key="4">
    <source>
        <dbReference type="ARBA" id="ARBA00022989"/>
    </source>
</evidence>
<dbReference type="PANTHER" id="PTHR43840">
    <property type="entry name" value="MITOCHONDRIAL METAL TRANSPORTER 1-RELATED"/>
    <property type="match status" value="1"/>
</dbReference>
<dbReference type="OrthoDB" id="9806522at2"/>
<feature type="domain" description="Cation efflux protein transmembrane" evidence="8">
    <location>
        <begin position="53"/>
        <end position="244"/>
    </location>
</feature>
<comment type="caution">
    <text evidence="9">The sequence shown here is derived from an EMBL/GenBank/DDBJ whole genome shotgun (WGS) entry which is preliminary data.</text>
</comment>
<name>A0A022KVM4_9MICO</name>
<dbReference type="RefSeq" id="WP_017824002.1">
    <property type="nucleotide sequence ID" value="NZ_AORC01000019.1"/>
</dbReference>
<keyword evidence="10" id="KW-1185">Reference proteome</keyword>
<sequence length="344" mass="37090">MGRGDRSWNSGANRPGNAQPQSGHSAMGEDQRLALRRAVRLEWITIAWMGSTVVLVGIVAGQSQAMRAAWAEDALSLQPPIAFLVATRFIRRPRSRGHPYGHHRAIGVAHLVAALALLGMGSYLAVSSALGLIRVERPPVGLTVLLGQPIWAGWLMIAVMVITSPGPVVLGRMKRKLAEDLHDKVLIADGDMGSADWKTAVATVVGVLGIGIGWWWADSVAAIIVSISIVKDGVHNLWSAIAGLTDTEARTVDDSAPHPLTLQVEQQALAEPWVADAAARMRDLGHLFHVELFVAPHPGAWPTADQLDALHQAVSELDWKLHDVVVVPVRVLPEAQTFRSTLRD</sequence>
<evidence type="ECO:0000259" key="8">
    <source>
        <dbReference type="Pfam" id="PF01545"/>
    </source>
</evidence>
<evidence type="ECO:0000313" key="10">
    <source>
        <dbReference type="Proteomes" id="UP000019754"/>
    </source>
</evidence>
<dbReference type="Proteomes" id="UP000019754">
    <property type="component" value="Unassembled WGS sequence"/>
</dbReference>
<evidence type="ECO:0000256" key="7">
    <source>
        <dbReference type="SAM" id="Phobius"/>
    </source>
</evidence>
<protein>
    <submittedName>
        <fullName evidence="9">Cobalt transporter</fullName>
    </submittedName>
</protein>
<dbReference type="SUPFAM" id="SSF161111">
    <property type="entry name" value="Cation efflux protein transmembrane domain-like"/>
    <property type="match status" value="1"/>
</dbReference>
<dbReference type="GO" id="GO:0016020">
    <property type="term" value="C:membrane"/>
    <property type="evidence" value="ECO:0007669"/>
    <property type="project" value="UniProtKB-SubCell"/>
</dbReference>
<proteinExistence type="predicted"/>
<reference evidence="9 10" key="1">
    <citation type="journal article" date="2013" name="Genome Announc.">
        <title>Draft genome sequence of an Actinobacterium, Brachybacterium muris strain UCD-AY4.</title>
        <authorList>
            <person name="Lo J.R."/>
            <person name="Lang J.M."/>
            <person name="Darling A.E."/>
            <person name="Eisen J.A."/>
            <person name="Coil D.A."/>
        </authorList>
    </citation>
    <scope>NUCLEOTIDE SEQUENCE [LARGE SCALE GENOMIC DNA]</scope>
    <source>
        <strain evidence="9 10">UCD-AY4</strain>
    </source>
</reference>
<feature type="transmembrane region" description="Helical" evidence="7">
    <location>
        <begin position="111"/>
        <end position="130"/>
    </location>
</feature>
<keyword evidence="5 7" id="KW-0472">Membrane</keyword>
<dbReference type="PANTHER" id="PTHR43840:SF15">
    <property type="entry name" value="MITOCHONDRIAL METAL TRANSPORTER 1-RELATED"/>
    <property type="match status" value="1"/>
</dbReference>
<feature type="transmembrane region" description="Helical" evidence="7">
    <location>
        <begin position="150"/>
        <end position="170"/>
    </location>
</feature>
<keyword evidence="2" id="KW-0813">Transport</keyword>
<evidence type="ECO:0000256" key="2">
    <source>
        <dbReference type="ARBA" id="ARBA00022448"/>
    </source>
</evidence>
<evidence type="ECO:0000256" key="3">
    <source>
        <dbReference type="ARBA" id="ARBA00022692"/>
    </source>
</evidence>
<feature type="region of interest" description="Disordered" evidence="6">
    <location>
        <begin position="1"/>
        <end position="29"/>
    </location>
</feature>
<organism evidence="9 10">
    <name type="scientific">Brachybacterium muris UCD-AY4</name>
    <dbReference type="NCBI Taxonomy" id="1249481"/>
    <lineage>
        <taxon>Bacteria</taxon>
        <taxon>Bacillati</taxon>
        <taxon>Actinomycetota</taxon>
        <taxon>Actinomycetes</taxon>
        <taxon>Micrococcales</taxon>
        <taxon>Dermabacteraceae</taxon>
        <taxon>Brachybacterium</taxon>
    </lineage>
</organism>
<evidence type="ECO:0000256" key="5">
    <source>
        <dbReference type="ARBA" id="ARBA00023136"/>
    </source>
</evidence>
<dbReference type="STRING" id="1249481.D641_0113340"/>
<dbReference type="InterPro" id="IPR027469">
    <property type="entry name" value="Cation_efflux_TMD_sf"/>
</dbReference>
<dbReference type="GO" id="GO:0008324">
    <property type="term" value="F:monoatomic cation transmembrane transporter activity"/>
    <property type="evidence" value="ECO:0007669"/>
    <property type="project" value="InterPro"/>
</dbReference>
<evidence type="ECO:0000256" key="1">
    <source>
        <dbReference type="ARBA" id="ARBA00004141"/>
    </source>
</evidence>
<keyword evidence="3 7" id="KW-0812">Transmembrane</keyword>
<feature type="transmembrane region" description="Helical" evidence="7">
    <location>
        <begin position="41"/>
        <end position="62"/>
    </location>
</feature>
<evidence type="ECO:0000313" key="9">
    <source>
        <dbReference type="EMBL" id="EYT48037.1"/>
    </source>
</evidence>
<feature type="transmembrane region" description="Helical" evidence="7">
    <location>
        <begin position="199"/>
        <end position="217"/>
    </location>
</feature>
<dbReference type="Gene3D" id="1.20.1510.10">
    <property type="entry name" value="Cation efflux protein transmembrane domain"/>
    <property type="match status" value="1"/>
</dbReference>
<accession>A0A022KVM4</accession>